<keyword evidence="1" id="KW-0472">Membrane</keyword>
<evidence type="ECO:0000256" key="1">
    <source>
        <dbReference type="SAM" id="Phobius"/>
    </source>
</evidence>
<comment type="caution">
    <text evidence="2">The sequence shown here is derived from an EMBL/GenBank/DDBJ whole genome shotgun (WGS) entry which is preliminary data.</text>
</comment>
<protein>
    <recommendedName>
        <fullName evidence="4">Secreted protein</fullName>
    </recommendedName>
</protein>
<organism evidence="2 3">
    <name type="scientific">Tegillarca granosa</name>
    <name type="common">Malaysian cockle</name>
    <name type="synonym">Anadara granosa</name>
    <dbReference type="NCBI Taxonomy" id="220873"/>
    <lineage>
        <taxon>Eukaryota</taxon>
        <taxon>Metazoa</taxon>
        <taxon>Spiralia</taxon>
        <taxon>Lophotrochozoa</taxon>
        <taxon>Mollusca</taxon>
        <taxon>Bivalvia</taxon>
        <taxon>Autobranchia</taxon>
        <taxon>Pteriomorphia</taxon>
        <taxon>Arcoida</taxon>
        <taxon>Arcoidea</taxon>
        <taxon>Arcidae</taxon>
        <taxon>Tegillarca</taxon>
    </lineage>
</organism>
<evidence type="ECO:0000313" key="2">
    <source>
        <dbReference type="EMBL" id="KAJ8299791.1"/>
    </source>
</evidence>
<keyword evidence="3" id="KW-1185">Reference proteome</keyword>
<keyword evidence="1" id="KW-1133">Transmembrane helix</keyword>
<name>A0ABQ9E5T5_TEGGR</name>
<gene>
    <name evidence="2" type="ORF">KUTeg_023851</name>
</gene>
<dbReference type="EMBL" id="JARBDR010000921">
    <property type="protein sequence ID" value="KAJ8299791.1"/>
    <property type="molecule type" value="Genomic_DNA"/>
</dbReference>
<keyword evidence="1" id="KW-0812">Transmembrane</keyword>
<accession>A0ABQ9E5T5</accession>
<feature type="transmembrane region" description="Helical" evidence="1">
    <location>
        <begin position="21"/>
        <end position="40"/>
    </location>
</feature>
<dbReference type="Proteomes" id="UP001217089">
    <property type="component" value="Unassembled WGS sequence"/>
</dbReference>
<proteinExistence type="predicted"/>
<reference evidence="2 3" key="1">
    <citation type="submission" date="2022-12" db="EMBL/GenBank/DDBJ databases">
        <title>Chromosome-level genome of Tegillarca granosa.</title>
        <authorList>
            <person name="Kim J."/>
        </authorList>
    </citation>
    <scope>NUCLEOTIDE SEQUENCE [LARGE SCALE GENOMIC DNA]</scope>
    <source>
        <strain evidence="2">Teg-2019</strain>
        <tissue evidence="2">Adductor muscle</tissue>
    </source>
</reference>
<evidence type="ECO:0008006" key="4">
    <source>
        <dbReference type="Google" id="ProtNLM"/>
    </source>
</evidence>
<sequence>MKLSFVTIVIKITAKAMIQRIGIFFFTPRCILIDLFSHLFSELYTSAFNLQCNEKNDVGNFELLLIELLRRNLLNITRREGCYVKKIN</sequence>
<evidence type="ECO:0000313" key="3">
    <source>
        <dbReference type="Proteomes" id="UP001217089"/>
    </source>
</evidence>